<dbReference type="PANTHER" id="PTHR33026:SF7">
    <property type="entry name" value="OS03G0100275 PROTEIN"/>
    <property type="match status" value="1"/>
</dbReference>
<sequence length="232" mass="26553">MADPAAVHEIEVVEEDIVVTAEFSPCTTTEGRINNLVARGFLPRQEESRWRLPSLRSGRVREYFRAKVTDSNKGWCSEWFYVANPSPPLPRFSGRFAQKGDKWDWATGVDEKKAWVHPMVELLRQLKKAGLTGVRVLWTFFERRVQPLAARAHPLFWYTGDDDSTRTSRELLTPEEVRSRVWAGIKRAKDAEDDIAELDHLKAGDAPEPAARREGNDPSVVSLLFLRIFCLF</sequence>
<name>A0A1E5VQA2_9POAL</name>
<evidence type="ECO:0000313" key="2">
    <source>
        <dbReference type="Proteomes" id="UP000095767"/>
    </source>
</evidence>
<organism evidence="1 2">
    <name type="scientific">Dichanthelium oligosanthes</name>
    <dbReference type="NCBI Taxonomy" id="888268"/>
    <lineage>
        <taxon>Eukaryota</taxon>
        <taxon>Viridiplantae</taxon>
        <taxon>Streptophyta</taxon>
        <taxon>Embryophyta</taxon>
        <taxon>Tracheophyta</taxon>
        <taxon>Spermatophyta</taxon>
        <taxon>Magnoliopsida</taxon>
        <taxon>Liliopsida</taxon>
        <taxon>Poales</taxon>
        <taxon>Poaceae</taxon>
        <taxon>PACMAD clade</taxon>
        <taxon>Panicoideae</taxon>
        <taxon>Panicodae</taxon>
        <taxon>Paniceae</taxon>
        <taxon>Dichantheliinae</taxon>
        <taxon>Dichanthelium</taxon>
    </lineage>
</organism>
<evidence type="ECO:0000313" key="1">
    <source>
        <dbReference type="EMBL" id="OEL27305.1"/>
    </source>
</evidence>
<dbReference type="EMBL" id="LWDX02032870">
    <property type="protein sequence ID" value="OEL27305.1"/>
    <property type="molecule type" value="Genomic_DNA"/>
</dbReference>
<protein>
    <submittedName>
        <fullName evidence="1">Uncharacterized protein</fullName>
    </submittedName>
</protein>
<dbReference type="PANTHER" id="PTHR33026">
    <property type="entry name" value="OS06G0360600 PROTEIN"/>
    <property type="match status" value="1"/>
</dbReference>
<accession>A0A1E5VQA2</accession>
<comment type="caution">
    <text evidence="1">The sequence shown here is derived from an EMBL/GenBank/DDBJ whole genome shotgun (WGS) entry which is preliminary data.</text>
</comment>
<dbReference type="STRING" id="888268.A0A1E5VQA2"/>
<dbReference type="Proteomes" id="UP000095767">
    <property type="component" value="Unassembled WGS sequence"/>
</dbReference>
<reference evidence="1 2" key="1">
    <citation type="submission" date="2016-09" db="EMBL/GenBank/DDBJ databases">
        <title>The draft genome of Dichanthelium oligosanthes: A C3 panicoid grass species.</title>
        <authorList>
            <person name="Studer A.J."/>
            <person name="Schnable J.C."/>
            <person name="Brutnell T.P."/>
        </authorList>
    </citation>
    <scope>NUCLEOTIDE SEQUENCE [LARGE SCALE GENOMIC DNA]</scope>
    <source>
        <strain evidence="2">cv. Kellogg 1175</strain>
        <tissue evidence="1">Leaf</tissue>
    </source>
</reference>
<proteinExistence type="predicted"/>
<gene>
    <name evidence="1" type="ORF">BAE44_0011676</name>
</gene>
<dbReference type="AlphaFoldDB" id="A0A1E5VQA2"/>
<keyword evidence="2" id="KW-1185">Reference proteome</keyword>